<dbReference type="Pfam" id="PF00501">
    <property type="entry name" value="AMP-binding"/>
    <property type="match status" value="1"/>
</dbReference>
<evidence type="ECO:0000313" key="2">
    <source>
        <dbReference type="EMBL" id="CAJ19143.1"/>
    </source>
</evidence>
<protein>
    <submittedName>
        <fullName evidence="2">Putative long chain acyl-CoA synthetase</fullName>
    </submittedName>
</protein>
<dbReference type="AlphaFoldDB" id="Q2YI60"/>
<dbReference type="InterPro" id="IPR042099">
    <property type="entry name" value="ANL_N_sf"/>
</dbReference>
<name>Q2YI60_9ZZZZ</name>
<dbReference type="PANTHER" id="PTHR43272">
    <property type="entry name" value="LONG-CHAIN-FATTY-ACID--COA LIGASE"/>
    <property type="match status" value="1"/>
</dbReference>
<dbReference type="GO" id="GO:0005524">
    <property type="term" value="F:ATP binding"/>
    <property type="evidence" value="ECO:0007669"/>
    <property type="project" value="UniProtKB-KW"/>
</dbReference>
<dbReference type="GO" id="GO:0016020">
    <property type="term" value="C:membrane"/>
    <property type="evidence" value="ECO:0007669"/>
    <property type="project" value="TreeGrafter"/>
</dbReference>
<feature type="domain" description="AMP-dependent synthetase/ligase" evidence="1">
    <location>
        <begin position="28"/>
        <end position="351"/>
    </location>
</feature>
<organism evidence="2">
    <name type="scientific">unidentified microorganism</name>
    <dbReference type="NCBI Taxonomy" id="81726"/>
    <lineage>
        <taxon>unclassified sequences</taxon>
        <taxon>environmental samples</taxon>
    </lineage>
</organism>
<dbReference type="InterPro" id="IPR020845">
    <property type="entry name" value="AMP-binding_CS"/>
</dbReference>
<dbReference type="PANTHER" id="PTHR43272:SF52">
    <property type="entry name" value="AMP-DEPENDENT SYNTHETASE_LIGASE DOMAIN-CONTAINING PROTEIN"/>
    <property type="match status" value="1"/>
</dbReference>
<accession>Q2YI60</accession>
<dbReference type="SUPFAM" id="SSF56801">
    <property type="entry name" value="Acetyl-CoA synthetase-like"/>
    <property type="match status" value="1"/>
</dbReference>
<sequence length="471" mass="53777">MRLKNIIKKDYKDWYKDPYIYEKNTEGVYKYITFGEFIENSLGIAKYLLDEGYKNKNIIIISENSSKLMEYDLAISFYVGVSAPVSKEWKKIDLIGGINELKADLLIYSDNFTDLVKEVSKETNIKTLNINKIKPKFTKDLLDLPIKSQSKTAKIVFSSGTTGKSKAVKLSLKNIFAGFNSLKRRCPFNHQDSTYLFLPLNHTYASVYNFMYSLVAGYSIYLASSTQNIGRELLETNPTIFCAVPLVFNNLLEAYKDNIDKAFGTNIKYLFCGGAPISKETRKIYKDKGLNLMQAYALSETSSSLTIAYPYSDDLESVGTIFEDMDVKIDNPDKDGIGEIICKGDSVFLGYTDKSLTKRVFDKEGYFHTGDLGYIKDNKIYLKGRKKKMLLTSNGENVMAESIENNIKERNNNIKDVKAYIKNDKIIVDIYVVNEIDIDTIIKEYNKDVPKYERVSSYNIKIDSIDTRLKQ</sequence>
<dbReference type="PROSITE" id="PS00455">
    <property type="entry name" value="AMP_BINDING"/>
    <property type="match status" value="1"/>
</dbReference>
<dbReference type="GO" id="GO:0004467">
    <property type="term" value="F:long-chain fatty acid-CoA ligase activity"/>
    <property type="evidence" value="ECO:0007669"/>
    <property type="project" value="TreeGrafter"/>
</dbReference>
<proteinExistence type="predicted"/>
<dbReference type="Gene3D" id="3.40.50.12780">
    <property type="entry name" value="N-terminal domain of ligase-like"/>
    <property type="match status" value="1"/>
</dbReference>
<evidence type="ECO:0000259" key="1">
    <source>
        <dbReference type="Pfam" id="PF00501"/>
    </source>
</evidence>
<dbReference type="InterPro" id="IPR000873">
    <property type="entry name" value="AMP-dep_synth/lig_dom"/>
</dbReference>
<reference evidence="2" key="1">
    <citation type="journal article" date="2005" name="Environ. Microbiol.">
        <title>Novel hydrolase diversity retrieved from a metagenome library of bovine rumen microflora.</title>
        <authorList>
            <person name="Ferrer M."/>
            <person name="Golyshina O.V."/>
            <person name="Chernikova T.N."/>
            <person name="Khachane A.N."/>
            <person name="Reyes-Duarte D."/>
            <person name="Santos V.A.P.M.D."/>
            <person name="Strompl C."/>
            <person name="Elborough K."/>
            <person name="Jarvis G."/>
            <person name="Neef A."/>
            <person name="Yakimov M.M."/>
            <person name="Timmis K.N."/>
            <person name="Golyshin P.N."/>
        </authorList>
    </citation>
    <scope>NUCLEOTIDE SEQUENCE</scope>
</reference>
<dbReference type="EMBL" id="AM050339">
    <property type="protein sequence ID" value="CAJ19143.1"/>
    <property type="molecule type" value="Genomic_DNA"/>
</dbReference>